<dbReference type="EMBL" id="JABJNZ010000034">
    <property type="protein sequence ID" value="MBT4870401.1"/>
    <property type="molecule type" value="Genomic_DNA"/>
</dbReference>
<evidence type="ECO:0000256" key="1">
    <source>
        <dbReference type="SAM" id="Phobius"/>
    </source>
</evidence>
<keyword evidence="1" id="KW-1133">Transmembrane helix</keyword>
<comment type="caution">
    <text evidence="2">The sequence shown here is derived from an EMBL/GenBank/DDBJ whole genome shotgun (WGS) entry which is preliminary data.</text>
</comment>
<keyword evidence="1" id="KW-0472">Membrane</keyword>
<name>A0A8T5GEK4_9ARCH</name>
<evidence type="ECO:0000313" key="2">
    <source>
        <dbReference type="EMBL" id="MBT4870401.1"/>
    </source>
</evidence>
<dbReference type="Proteomes" id="UP000722459">
    <property type="component" value="Unassembled WGS sequence"/>
</dbReference>
<organism evidence="2 3">
    <name type="scientific">Candidatus Iainarchaeum sp</name>
    <dbReference type="NCBI Taxonomy" id="3101447"/>
    <lineage>
        <taxon>Archaea</taxon>
        <taxon>Candidatus Iainarchaeota</taxon>
        <taxon>Candidatus Iainarchaeia</taxon>
        <taxon>Candidatus Iainarchaeales</taxon>
        <taxon>Candidatus Iainarchaeaceae</taxon>
        <taxon>Candidatus Iainarchaeum</taxon>
    </lineage>
</organism>
<sequence>MFDQEFNDPTYGGDYDSGGSSAGDYAGDAAYYAKEGAVAAKKGIKKLIPIIIVGIIALVVIGFVFSWLGSQQTVNFTIKELDGSAISGARLIITDSSGNKVLNKSGSNQTLTLGPGIYSIRATSMNHKDFDESLEIPQVDDGGQRKDSYVALMQKSLEGKVIIDLAQTKIYEKQTITGELRIENTGDDDMIDEEILVDTGTSSDLKGDINFSPSLFTVSAGGSTLISFSMTLNKDITKTGENEAIKFRIAGTQIKDDTQITLVPAVSEKLIVIAGDVKNDNINKDNLVSGDQEDIDIRIENKDKTLPLENVTLRVEAENGFEDKLSWFEFADAGAQPHETTIGSISPNRGKETAILQVTPSIDAEVGDGFEGTIIIESLSIEERQIPINIVLTIKSQKSAELSFQEKDFTTTCYSNQAPCKAINTIDTITLKNTGDVAIENIQLGLESETSDADCEFWMEFTSDKISSLDVSEEKALSFKINVPDGTTTQYTGCYLKAAYVDPLTSATNVDVSEPVKITITVKESP</sequence>
<feature type="transmembrane region" description="Helical" evidence="1">
    <location>
        <begin position="47"/>
        <end position="68"/>
    </location>
</feature>
<reference evidence="2" key="1">
    <citation type="journal article" date="2021" name="ISME J.">
        <title>Mercury methylation by metabolically versatile and cosmopolitan marine bacteria.</title>
        <authorList>
            <person name="Lin H."/>
            <person name="Ascher D.B."/>
            <person name="Myung Y."/>
            <person name="Lamborg C.H."/>
            <person name="Hallam S.J."/>
            <person name="Gionfriddo C.M."/>
            <person name="Holt K.E."/>
            <person name="Moreau J.W."/>
        </authorList>
    </citation>
    <scope>NUCLEOTIDE SEQUENCE</scope>
    <source>
        <strain evidence="2">SI075_bin30</strain>
    </source>
</reference>
<dbReference type="AlphaFoldDB" id="A0A8T5GEK4"/>
<evidence type="ECO:0000313" key="3">
    <source>
        <dbReference type="Proteomes" id="UP000722459"/>
    </source>
</evidence>
<accession>A0A8T5GEK4</accession>
<proteinExistence type="predicted"/>
<gene>
    <name evidence="2" type="ORF">HON47_02415</name>
</gene>
<protein>
    <submittedName>
        <fullName evidence="2">Uncharacterized protein</fullName>
    </submittedName>
</protein>
<keyword evidence="1" id="KW-0812">Transmembrane</keyword>